<sequence length="118" mass="13243">MEWIAGVIDNFFTFIQWVWDFLTTGIYELIKDFLVLLTKAAIYSWVSLQVMALEVAYEAAQGIMSDIGVAEAVRQRWAGLPAEVASALSFFGIPQALNIIFSALSTRFVLKFVPFLGR</sequence>
<dbReference type="Pfam" id="PF10734">
    <property type="entry name" value="DUF2523"/>
    <property type="match status" value="1"/>
</dbReference>
<dbReference type="EMBL" id="CP059139">
    <property type="protein sequence ID" value="QMV61223.1"/>
    <property type="molecule type" value="Genomic_DNA"/>
</dbReference>
<dbReference type="InterPro" id="IPR019670">
    <property type="entry name" value="DUF2523"/>
</dbReference>
<name>A0A7G5DHJ8_9PSED</name>
<organism evidence="1 3">
    <name type="scientific">Pseudomonas berkeleyensis</name>
    <dbReference type="NCBI Taxonomy" id="2726956"/>
    <lineage>
        <taxon>Bacteria</taxon>
        <taxon>Pseudomonadati</taxon>
        <taxon>Pseudomonadota</taxon>
        <taxon>Gammaproteobacteria</taxon>
        <taxon>Pseudomonadales</taxon>
        <taxon>Pseudomonadaceae</taxon>
        <taxon>Pseudomonas</taxon>
    </lineage>
</organism>
<gene>
    <name evidence="2" type="ORF">HS968_06140</name>
    <name evidence="1" type="ORF">HS968_14305</name>
</gene>
<evidence type="ECO:0000313" key="3">
    <source>
        <dbReference type="Proteomes" id="UP000515276"/>
    </source>
</evidence>
<dbReference type="Proteomes" id="UP000515276">
    <property type="component" value="Chromosome"/>
</dbReference>
<dbReference type="RefSeq" id="WP_182366611.1">
    <property type="nucleotide sequence ID" value="NZ_CP059139.1"/>
</dbReference>
<accession>A0A7G5DHJ8</accession>
<protein>
    <submittedName>
        <fullName evidence="1">DUF2523 domain-containing protein</fullName>
    </submittedName>
</protein>
<keyword evidence="3" id="KW-1185">Reference proteome</keyword>
<evidence type="ECO:0000313" key="1">
    <source>
        <dbReference type="EMBL" id="QMV61223.1"/>
    </source>
</evidence>
<evidence type="ECO:0000313" key="2">
    <source>
        <dbReference type="EMBL" id="QMV64639.1"/>
    </source>
</evidence>
<dbReference type="EMBL" id="CP059139">
    <property type="protein sequence ID" value="QMV64639.1"/>
    <property type="molecule type" value="Genomic_DNA"/>
</dbReference>
<proteinExistence type="predicted"/>
<reference evidence="1 3" key="1">
    <citation type="journal article" date="2020" name="G3 (Bethesda)">
        <title>CeMbio - The Caenorhabditis elegans Microbiome Resource.</title>
        <authorList>
            <person name="Dirksen P."/>
            <person name="Assie A."/>
            <person name="Zimmermann J."/>
            <person name="Zhang F."/>
            <person name="Tietje A.M."/>
            <person name="Marsh S.A."/>
            <person name="Felix M.A."/>
            <person name="Shapira M."/>
            <person name="Kaleta C."/>
            <person name="Schulenburg H."/>
            <person name="Samuel B."/>
        </authorList>
    </citation>
    <scope>NUCLEOTIDE SEQUENCE [LARGE SCALE GENOMIC DNA]</scope>
    <source>
        <strain evidence="1 3">MSPm1</strain>
    </source>
</reference>
<dbReference type="AlphaFoldDB" id="A0A7G5DHJ8"/>